<proteinExistence type="predicted"/>
<evidence type="ECO:0000313" key="2">
    <source>
        <dbReference type="EMBL" id="MFD1314607.1"/>
    </source>
</evidence>
<feature type="transmembrane region" description="Helical" evidence="1">
    <location>
        <begin position="7"/>
        <end position="26"/>
    </location>
</feature>
<keyword evidence="1" id="KW-0472">Membrane</keyword>
<evidence type="ECO:0000256" key="1">
    <source>
        <dbReference type="SAM" id="Phobius"/>
    </source>
</evidence>
<dbReference type="EMBL" id="JBHTMY010000002">
    <property type="protein sequence ID" value="MFD1314607.1"/>
    <property type="molecule type" value="Genomic_DNA"/>
</dbReference>
<reference evidence="3" key="1">
    <citation type="journal article" date="2019" name="Int. J. Syst. Evol. Microbiol.">
        <title>The Global Catalogue of Microorganisms (GCM) 10K type strain sequencing project: providing services to taxonomists for standard genome sequencing and annotation.</title>
        <authorList>
            <consortium name="The Broad Institute Genomics Platform"/>
            <consortium name="The Broad Institute Genome Sequencing Center for Infectious Disease"/>
            <person name="Wu L."/>
            <person name="Ma J."/>
        </authorList>
    </citation>
    <scope>NUCLEOTIDE SEQUENCE [LARGE SCALE GENOMIC DNA]</scope>
    <source>
        <strain evidence="3">CCUG 61485</strain>
    </source>
</reference>
<evidence type="ECO:0008006" key="4">
    <source>
        <dbReference type="Google" id="ProtNLM"/>
    </source>
</evidence>
<feature type="transmembrane region" description="Helical" evidence="1">
    <location>
        <begin position="102"/>
        <end position="123"/>
    </location>
</feature>
<organism evidence="2 3">
    <name type="scientific">Namhaeicola litoreus</name>
    <dbReference type="NCBI Taxonomy" id="1052145"/>
    <lineage>
        <taxon>Bacteria</taxon>
        <taxon>Pseudomonadati</taxon>
        <taxon>Bacteroidota</taxon>
        <taxon>Flavobacteriia</taxon>
        <taxon>Flavobacteriales</taxon>
        <taxon>Flavobacteriaceae</taxon>
        <taxon>Namhaeicola</taxon>
    </lineage>
</organism>
<protein>
    <recommendedName>
        <fullName evidence="4">Copper chaperone NosL</fullName>
    </recommendedName>
</protein>
<comment type="caution">
    <text evidence="2">The sequence shown here is derived from an EMBL/GenBank/DDBJ whole genome shotgun (WGS) entry which is preliminary data.</text>
</comment>
<keyword evidence="1" id="KW-1133">Transmembrane helix</keyword>
<keyword evidence="3" id="KW-1185">Reference proteome</keyword>
<sequence length="199" mass="22809">MKKSKILMIIGSLLLLSLFVFPLWNITLEAPQYPIPLGMDIHINKFTDYHEHDIKNINLMNHYVGMKYIPETIPEFKIFPIVIIAMVILGVAIGFSGKYKLYLFWFILMSVLCIAGMYDFYLWEYDYGHDLDPKAIMQFKNPDGSPMGFQPPLFGSKDILNFRAHSYPKAGGYLMFVGISLTFIAFLVGKKEASKKSES</sequence>
<gene>
    <name evidence="2" type="ORF">ACFQ39_03180</name>
</gene>
<dbReference type="Proteomes" id="UP001597201">
    <property type="component" value="Unassembled WGS sequence"/>
</dbReference>
<evidence type="ECO:0000313" key="3">
    <source>
        <dbReference type="Proteomes" id="UP001597201"/>
    </source>
</evidence>
<dbReference type="RefSeq" id="WP_377176374.1">
    <property type="nucleotide sequence ID" value="NZ_JBHTMY010000002.1"/>
</dbReference>
<name>A0ABW3XYE4_9FLAO</name>
<feature type="transmembrane region" description="Helical" evidence="1">
    <location>
        <begin position="170"/>
        <end position="189"/>
    </location>
</feature>
<keyword evidence="1" id="KW-0812">Transmembrane</keyword>
<accession>A0ABW3XYE4</accession>
<feature type="transmembrane region" description="Helical" evidence="1">
    <location>
        <begin position="76"/>
        <end position="95"/>
    </location>
</feature>